<dbReference type="PANTHER" id="PTHR23427:SF2">
    <property type="entry name" value="SURFEIT LOCUS PROTEIN 1"/>
    <property type="match status" value="1"/>
</dbReference>
<reference evidence="8" key="1">
    <citation type="submission" date="2011-05" db="EMBL/GenBank/DDBJ databases">
        <authorList>
            <person name="Richards S.R."/>
            <person name="Qu J."/>
            <person name="Jiang H."/>
            <person name="Jhangiani S.N."/>
            <person name="Agravi P."/>
            <person name="Goodspeed R."/>
            <person name="Gross S."/>
            <person name="Mandapat C."/>
            <person name="Jackson L."/>
            <person name="Mathew T."/>
            <person name="Pu L."/>
            <person name="Thornton R."/>
            <person name="Saada N."/>
            <person name="Wilczek-Boney K.B."/>
            <person name="Lee S."/>
            <person name="Kovar C."/>
            <person name="Wu Y."/>
            <person name="Scherer S.E."/>
            <person name="Worley K.C."/>
            <person name="Muzny D.M."/>
            <person name="Gibbs R."/>
        </authorList>
    </citation>
    <scope>NUCLEOTIDE SEQUENCE</scope>
    <source>
        <strain evidence="8">Brora</strain>
    </source>
</reference>
<keyword evidence="8" id="KW-1185">Reference proteome</keyword>
<dbReference type="PANTHER" id="PTHR23427">
    <property type="entry name" value="SURFEIT LOCUS PROTEIN"/>
    <property type="match status" value="1"/>
</dbReference>
<organism evidence="7 8">
    <name type="scientific">Strigamia maritima</name>
    <name type="common">European centipede</name>
    <name type="synonym">Geophilus maritimus</name>
    <dbReference type="NCBI Taxonomy" id="126957"/>
    <lineage>
        <taxon>Eukaryota</taxon>
        <taxon>Metazoa</taxon>
        <taxon>Ecdysozoa</taxon>
        <taxon>Arthropoda</taxon>
        <taxon>Myriapoda</taxon>
        <taxon>Chilopoda</taxon>
        <taxon>Pleurostigmophora</taxon>
        <taxon>Geophilomorpha</taxon>
        <taxon>Linotaeniidae</taxon>
        <taxon>Strigamia</taxon>
    </lineage>
</organism>
<dbReference type="GO" id="GO:0005743">
    <property type="term" value="C:mitochondrial inner membrane"/>
    <property type="evidence" value="ECO:0007669"/>
    <property type="project" value="UniProtKB-SubCell"/>
</dbReference>
<evidence type="ECO:0000256" key="2">
    <source>
        <dbReference type="ARBA" id="ARBA00007165"/>
    </source>
</evidence>
<comment type="subcellular location">
    <subcellularLocation>
        <location evidence="1">Membrane</location>
    </subcellularLocation>
    <subcellularLocation>
        <location evidence="6">Mitochondrion inner membrane</location>
        <topology evidence="6">Multi-pass membrane protein</topology>
    </subcellularLocation>
</comment>
<proteinExistence type="inferred from homology"/>
<dbReference type="AlphaFoldDB" id="T1JHR0"/>
<dbReference type="GO" id="GO:0033617">
    <property type="term" value="P:mitochondrial respiratory chain complex IV assembly"/>
    <property type="evidence" value="ECO:0007669"/>
    <property type="project" value="TreeGrafter"/>
</dbReference>
<dbReference type="OMA" id="FMPENDV"/>
<dbReference type="PhylomeDB" id="T1JHR0"/>
<comment type="similarity">
    <text evidence="2 6">Belongs to the SURF1 family.</text>
</comment>
<name>T1JHR0_STRMM</name>
<dbReference type="Proteomes" id="UP000014500">
    <property type="component" value="Unassembled WGS sequence"/>
</dbReference>
<dbReference type="EMBL" id="JH431532">
    <property type="status" value="NOT_ANNOTATED_CDS"/>
    <property type="molecule type" value="Genomic_DNA"/>
</dbReference>
<evidence type="ECO:0000256" key="5">
    <source>
        <dbReference type="ARBA" id="ARBA00023136"/>
    </source>
</evidence>
<keyword evidence="3 6" id="KW-0812">Transmembrane</keyword>
<dbReference type="PROSITE" id="PS50895">
    <property type="entry name" value="SURF1"/>
    <property type="match status" value="1"/>
</dbReference>
<evidence type="ECO:0000256" key="1">
    <source>
        <dbReference type="ARBA" id="ARBA00004370"/>
    </source>
</evidence>
<keyword evidence="6" id="KW-0999">Mitochondrion inner membrane</keyword>
<evidence type="ECO:0000313" key="7">
    <source>
        <dbReference type="EnsemblMetazoa" id="SMAR013391-PA"/>
    </source>
</evidence>
<dbReference type="STRING" id="126957.T1JHR0"/>
<dbReference type="EnsemblMetazoa" id="SMAR013391-RA">
    <property type="protein sequence ID" value="SMAR013391-PA"/>
    <property type="gene ID" value="SMAR013391"/>
</dbReference>
<evidence type="ECO:0000313" key="8">
    <source>
        <dbReference type="Proteomes" id="UP000014500"/>
    </source>
</evidence>
<evidence type="ECO:0000256" key="6">
    <source>
        <dbReference type="RuleBase" id="RU363076"/>
    </source>
</evidence>
<dbReference type="eggNOG" id="KOG1563">
    <property type="taxonomic scope" value="Eukaryota"/>
</dbReference>
<sequence>MLSALSCRCLNHKYGVLNKSKYFTTILCRHNTKGPNDGGFAFNTLRTRVSPRNYILLIIPIATFGLGTWQIQRRKWKLNLIKSLEEKTRTPPIEFPWDLDELKNLEYCRVRVRGTFNHDQELYISPRSRVDKGDTVEGGGLMSSSASTGSWIITPFTITDRNMTILVNRGWVPKKMTSAQTRQEGQIEDEVDLTGVVRLPERRMPFMPKHNDNKCVFSLEGC</sequence>
<dbReference type="Pfam" id="PF02104">
    <property type="entry name" value="SURF1"/>
    <property type="match status" value="1"/>
</dbReference>
<keyword evidence="6" id="KW-0496">Mitochondrion</keyword>
<dbReference type="HOGENOM" id="CLU_1246750_0_0_1"/>
<evidence type="ECO:0000256" key="3">
    <source>
        <dbReference type="ARBA" id="ARBA00022692"/>
    </source>
</evidence>
<accession>T1JHR0</accession>
<keyword evidence="4 6" id="KW-1133">Transmembrane helix</keyword>
<comment type="function">
    <text evidence="6">Probably involved in the biogenesis of the COX complex.</text>
</comment>
<feature type="transmembrane region" description="Helical" evidence="6">
    <location>
        <begin position="54"/>
        <end position="71"/>
    </location>
</feature>
<evidence type="ECO:0000256" key="4">
    <source>
        <dbReference type="ARBA" id="ARBA00022989"/>
    </source>
</evidence>
<reference evidence="7" key="2">
    <citation type="submission" date="2015-02" db="UniProtKB">
        <authorList>
            <consortium name="EnsemblMetazoa"/>
        </authorList>
    </citation>
    <scope>IDENTIFICATION</scope>
</reference>
<dbReference type="CDD" id="cd06662">
    <property type="entry name" value="SURF1"/>
    <property type="match status" value="1"/>
</dbReference>
<comment type="caution">
    <text evidence="6">Lacks conserved residue(s) required for the propagation of feature annotation.</text>
</comment>
<dbReference type="InterPro" id="IPR045214">
    <property type="entry name" value="Surf1/Surf4"/>
</dbReference>
<protein>
    <recommendedName>
        <fullName evidence="6">SURF1-like protein</fullName>
    </recommendedName>
</protein>
<keyword evidence="5 6" id="KW-0472">Membrane</keyword>
<dbReference type="InterPro" id="IPR002994">
    <property type="entry name" value="Surf1/Shy1"/>
</dbReference>